<dbReference type="VEuPathDB" id="FungiDB:NECHADRAFT_87861"/>
<sequence>MSLPGWTVGDVCGIGNHESWIRYALKRPNICARCYGIMADMECLHHAISREGFSLQVSLRSLHDSAEYSFCRMCSIFLCLALHSLQDESSFTWPMARFLDAHDTATATLNVQAVLRPEGMRTSACDIHEILLHGGIVGAGISAGHFMHSHFRFKVYAHPGDRAAAYISSRDCDLNVHSSAAFVKIRSWVADCDTHHQYCPRPAPVPLPTRVLDLQNQNTVRIHEAQTEYGQYVALSYCWGSNSQSGTPLPTGISPPAWQTIPASGLLITSLDGPKCLEISALPRTIQDAITVTRQIGLKYLWVDALCIIQDSVEDKDAEIGQMAQYYQNASVTIIAANAGSSDKGFLASNTQPRCLEPDAVSYRFQLPMAFSDEVVDVISAEYCIWDNGTSPEPLDRRAWAYQEQILCRRALTYGTSTMTWRCEQGIQGWNSWLRKHQSEVAKVLPKHSSQYPYKEAWKNMVAVYSHRNLTFPEDKLPAISALASQIHHLSVQSGGGPGRYLAGLWENDLLDQLIWFAAPTESHPVQCTPYRAPSWSWASVECPVLFPDASSGLTLGALESSKGLHLEIIDCDVTARSALLPLGQVTAGRLRARGCLVHGSRVPNPGAWLLGTFRASGTRLVSQKRGHVGGCRCNTAMAWSWSMLTAQFTDALAAWLETGLSLAKKDAL</sequence>
<dbReference type="OrthoDB" id="5362512at2759"/>
<dbReference type="InterPro" id="IPR010730">
    <property type="entry name" value="HET"/>
</dbReference>
<dbReference type="PANTHER" id="PTHR33112:SF16">
    <property type="entry name" value="HETEROKARYON INCOMPATIBILITY DOMAIN-CONTAINING PROTEIN"/>
    <property type="match status" value="1"/>
</dbReference>
<dbReference type="PANTHER" id="PTHR33112">
    <property type="entry name" value="DOMAIN PROTEIN, PUTATIVE-RELATED"/>
    <property type="match status" value="1"/>
</dbReference>
<dbReference type="KEGG" id="nhe:NECHADRAFT_87861"/>
<dbReference type="RefSeq" id="XP_003047326.1">
    <property type="nucleotide sequence ID" value="XM_003047280.1"/>
</dbReference>
<dbReference type="GeneID" id="9675935"/>
<protein>
    <recommendedName>
        <fullName evidence="1">Heterokaryon incompatibility domain-containing protein</fullName>
    </recommendedName>
</protein>
<dbReference type="InParanoid" id="C7Z384"/>
<dbReference type="AlphaFoldDB" id="C7Z384"/>
<dbReference type="OMA" id="TEPMIVF"/>
<accession>C7Z384</accession>
<evidence type="ECO:0000313" key="2">
    <source>
        <dbReference type="EMBL" id="EEU41613.1"/>
    </source>
</evidence>
<dbReference type="Proteomes" id="UP000005206">
    <property type="component" value="Chromosome 12"/>
</dbReference>
<evidence type="ECO:0000313" key="3">
    <source>
        <dbReference type="Proteomes" id="UP000005206"/>
    </source>
</evidence>
<feature type="domain" description="Heterokaryon incompatibility" evidence="1">
    <location>
        <begin position="232"/>
        <end position="404"/>
    </location>
</feature>
<name>C7Z384_FUSV7</name>
<gene>
    <name evidence="2" type="ORF">NECHADRAFT_87861</name>
</gene>
<dbReference type="STRING" id="660122.C7Z384"/>
<dbReference type="Pfam" id="PF06985">
    <property type="entry name" value="HET"/>
    <property type="match status" value="1"/>
</dbReference>
<dbReference type="EMBL" id="GG698907">
    <property type="protein sequence ID" value="EEU41613.1"/>
    <property type="molecule type" value="Genomic_DNA"/>
</dbReference>
<proteinExistence type="predicted"/>
<dbReference type="eggNOG" id="ENOG502R1M1">
    <property type="taxonomic scope" value="Eukaryota"/>
</dbReference>
<evidence type="ECO:0000259" key="1">
    <source>
        <dbReference type="Pfam" id="PF06985"/>
    </source>
</evidence>
<keyword evidence="3" id="KW-1185">Reference proteome</keyword>
<dbReference type="HOGENOM" id="CLU_002639_6_0_1"/>
<organism evidence="2 3">
    <name type="scientific">Fusarium vanettenii (strain ATCC MYA-4622 / CBS 123669 / FGSC 9596 / NRRL 45880 / 77-13-4)</name>
    <name type="common">Fusarium solani subsp. pisi</name>
    <dbReference type="NCBI Taxonomy" id="660122"/>
    <lineage>
        <taxon>Eukaryota</taxon>
        <taxon>Fungi</taxon>
        <taxon>Dikarya</taxon>
        <taxon>Ascomycota</taxon>
        <taxon>Pezizomycotina</taxon>
        <taxon>Sordariomycetes</taxon>
        <taxon>Hypocreomycetidae</taxon>
        <taxon>Hypocreales</taxon>
        <taxon>Nectriaceae</taxon>
        <taxon>Fusarium</taxon>
        <taxon>Fusarium solani species complex</taxon>
        <taxon>Fusarium vanettenii</taxon>
    </lineage>
</organism>
<reference evidence="2 3" key="1">
    <citation type="journal article" date="2009" name="PLoS Genet.">
        <title>The genome of Nectria haematococca: contribution of supernumerary chromosomes to gene expansion.</title>
        <authorList>
            <person name="Coleman J.J."/>
            <person name="Rounsley S.D."/>
            <person name="Rodriguez-Carres M."/>
            <person name="Kuo A."/>
            <person name="Wasmann C.C."/>
            <person name="Grimwood J."/>
            <person name="Schmutz J."/>
            <person name="Taga M."/>
            <person name="White G.J."/>
            <person name="Zhou S."/>
            <person name="Schwartz D.C."/>
            <person name="Freitag M."/>
            <person name="Ma L.J."/>
            <person name="Danchin E.G."/>
            <person name="Henrissat B."/>
            <person name="Coutinho P.M."/>
            <person name="Nelson D.R."/>
            <person name="Straney D."/>
            <person name="Napoli C.A."/>
            <person name="Barker B.M."/>
            <person name="Gribskov M."/>
            <person name="Rep M."/>
            <person name="Kroken S."/>
            <person name="Molnar I."/>
            <person name="Rensing C."/>
            <person name="Kennell J.C."/>
            <person name="Zamora J."/>
            <person name="Farman M.L."/>
            <person name="Selker E.U."/>
            <person name="Salamov A."/>
            <person name="Shapiro H."/>
            <person name="Pangilinan J."/>
            <person name="Lindquist E."/>
            <person name="Lamers C."/>
            <person name="Grigoriev I.V."/>
            <person name="Geiser D.M."/>
            <person name="Covert S.F."/>
            <person name="Temporini E."/>
            <person name="Vanetten H.D."/>
        </authorList>
    </citation>
    <scope>NUCLEOTIDE SEQUENCE [LARGE SCALE GENOMIC DNA]</scope>
    <source>
        <strain evidence="3">ATCC MYA-4622 / CBS 123669 / FGSC 9596 / NRRL 45880 / 77-13-4</strain>
    </source>
</reference>